<accession>A0A2G5SW79</accession>
<comment type="caution">
    <text evidence="1">The sequence shown here is derived from an EMBL/GenBank/DDBJ whole genome shotgun (WGS) entry which is preliminary data.</text>
</comment>
<dbReference type="EMBL" id="PDUG01000006">
    <property type="protein sequence ID" value="PIC19280.1"/>
    <property type="molecule type" value="Genomic_DNA"/>
</dbReference>
<sequence>MNLAQIAWNLELGYCSGTFRRKEWLQFFNQKFSKCVTKPLLENNDLHLWIHMKRASDQRSIELLSRQVLGEEGLLLASALSDSVPATNGKLEYFCPT</sequence>
<keyword evidence="2" id="KW-1185">Reference proteome</keyword>
<evidence type="ECO:0000313" key="1">
    <source>
        <dbReference type="EMBL" id="PIC19280.1"/>
    </source>
</evidence>
<reference evidence="2" key="1">
    <citation type="submission" date="2017-10" db="EMBL/GenBank/DDBJ databases">
        <title>Rapid genome shrinkage in a self-fertile nematode reveals novel sperm competition proteins.</title>
        <authorList>
            <person name="Yin D."/>
            <person name="Schwarz E.M."/>
            <person name="Thomas C.G."/>
            <person name="Felde R.L."/>
            <person name="Korf I.F."/>
            <person name="Cutter A.D."/>
            <person name="Schartner C.M."/>
            <person name="Ralston E.J."/>
            <person name="Meyer B.J."/>
            <person name="Haag E.S."/>
        </authorList>
    </citation>
    <scope>NUCLEOTIDE SEQUENCE [LARGE SCALE GENOMIC DNA]</scope>
    <source>
        <strain evidence="2">JU1422</strain>
    </source>
</reference>
<organism evidence="1 2">
    <name type="scientific">Caenorhabditis nigoni</name>
    <dbReference type="NCBI Taxonomy" id="1611254"/>
    <lineage>
        <taxon>Eukaryota</taxon>
        <taxon>Metazoa</taxon>
        <taxon>Ecdysozoa</taxon>
        <taxon>Nematoda</taxon>
        <taxon>Chromadorea</taxon>
        <taxon>Rhabditida</taxon>
        <taxon>Rhabditina</taxon>
        <taxon>Rhabditomorpha</taxon>
        <taxon>Rhabditoidea</taxon>
        <taxon>Rhabditidae</taxon>
        <taxon>Peloderinae</taxon>
        <taxon>Caenorhabditis</taxon>
    </lineage>
</organism>
<protein>
    <submittedName>
        <fullName evidence="1">Uncharacterized protein</fullName>
    </submittedName>
</protein>
<evidence type="ECO:0000313" key="2">
    <source>
        <dbReference type="Proteomes" id="UP000230233"/>
    </source>
</evidence>
<name>A0A2G5SW79_9PELO</name>
<dbReference type="Proteomes" id="UP000230233">
    <property type="component" value="Chromosome X"/>
</dbReference>
<gene>
    <name evidence="1" type="primary">Cnig_chr_X.g24884</name>
    <name evidence="1" type="ORF">B9Z55_024884</name>
</gene>
<dbReference type="OrthoDB" id="5809328at2759"/>
<dbReference type="AlphaFoldDB" id="A0A2G5SW79"/>
<proteinExistence type="predicted"/>